<name>A0A261EWG7_9BIFI</name>
<feature type="region of interest" description="Disordered" evidence="1">
    <location>
        <begin position="1"/>
        <end position="54"/>
    </location>
</feature>
<dbReference type="InterPro" id="IPR007511">
    <property type="entry name" value="DUF501"/>
</dbReference>
<feature type="compositionally biased region" description="Basic and acidic residues" evidence="1">
    <location>
        <begin position="11"/>
        <end position="22"/>
    </location>
</feature>
<dbReference type="PANTHER" id="PTHR37163:SF1">
    <property type="entry name" value="DUF501 DOMAIN-CONTAINING PROTEIN"/>
    <property type="match status" value="1"/>
</dbReference>
<evidence type="ECO:0000313" key="2">
    <source>
        <dbReference type="EMBL" id="OZG51016.1"/>
    </source>
</evidence>
<protein>
    <recommendedName>
        <fullName evidence="4">Septum formation initiator family protein</fullName>
    </recommendedName>
</protein>
<keyword evidence="3" id="KW-1185">Reference proteome</keyword>
<evidence type="ECO:0000313" key="3">
    <source>
        <dbReference type="Proteomes" id="UP000216725"/>
    </source>
</evidence>
<accession>A0A261EWG7</accession>
<reference evidence="2 3" key="1">
    <citation type="journal article" date="2017" name="BMC Genomics">
        <title>Comparative genomic and phylogenomic analyses of the Bifidobacteriaceae family.</title>
        <authorList>
            <person name="Lugli G.A."/>
            <person name="Milani C."/>
            <person name="Turroni F."/>
            <person name="Duranti S."/>
            <person name="Mancabelli L."/>
            <person name="Mangifesta M."/>
            <person name="Ferrario C."/>
            <person name="Modesto M."/>
            <person name="Mattarelli P."/>
            <person name="Jiri K."/>
            <person name="van Sinderen D."/>
            <person name="Ventura M."/>
        </authorList>
    </citation>
    <scope>NUCLEOTIDE SEQUENCE [LARGE SCALE GENOMIC DNA]</scope>
    <source>
        <strain evidence="2 3">DSM 24742</strain>
    </source>
</reference>
<dbReference type="AlphaFoldDB" id="A0A261EWG7"/>
<dbReference type="Pfam" id="PF04417">
    <property type="entry name" value="DUF501"/>
    <property type="match status" value="1"/>
</dbReference>
<dbReference type="EMBL" id="MWWR01000012">
    <property type="protein sequence ID" value="OZG51016.1"/>
    <property type="molecule type" value="Genomic_DNA"/>
</dbReference>
<organism evidence="2 3">
    <name type="scientific">Pseudoscardovia radai</name>
    <dbReference type="NCBI Taxonomy" id="987066"/>
    <lineage>
        <taxon>Bacteria</taxon>
        <taxon>Bacillati</taxon>
        <taxon>Actinomycetota</taxon>
        <taxon>Actinomycetes</taxon>
        <taxon>Bifidobacteriales</taxon>
        <taxon>Bifidobacteriaceae</taxon>
        <taxon>Pseudoscardovia</taxon>
    </lineage>
</organism>
<dbReference type="PANTHER" id="PTHR37163">
    <property type="entry name" value="CONSERVED PROTEIN"/>
    <property type="match status" value="1"/>
</dbReference>
<sequence>MSENTPQNRMDAPRPAEAERPADTMATITRSDATAAAAPNAHHTPRAVDETPTPEDAAVAVAALDRIMADTPTDADIEAVTRQLGRYPRGMVAVGRRCEVCGTPLVTVTRPLVEGRIPFPTTFYLCGTAAVRAASHVEAAGAMAAYTEMVRSDEAVRAAYHRAHRIYLEFRHELARRLGDTEEHIEGISAGGLPVRVKCLHALMAQSLAMGPGVNPIGDLVLERVADEFSPSVCHCDAA</sequence>
<dbReference type="Proteomes" id="UP000216725">
    <property type="component" value="Unassembled WGS sequence"/>
</dbReference>
<gene>
    <name evidence="2" type="ORF">PSRA_1310</name>
</gene>
<evidence type="ECO:0000256" key="1">
    <source>
        <dbReference type="SAM" id="MobiDB-lite"/>
    </source>
</evidence>
<evidence type="ECO:0008006" key="4">
    <source>
        <dbReference type="Google" id="ProtNLM"/>
    </source>
</evidence>
<comment type="caution">
    <text evidence="2">The sequence shown here is derived from an EMBL/GenBank/DDBJ whole genome shotgun (WGS) entry which is preliminary data.</text>
</comment>
<proteinExistence type="predicted"/>
<feature type="compositionally biased region" description="Low complexity" evidence="1">
    <location>
        <begin position="26"/>
        <end position="42"/>
    </location>
</feature>